<dbReference type="EMBL" id="KB908703">
    <property type="protein sequence ID" value="EOA85299.1"/>
    <property type="molecule type" value="Genomic_DNA"/>
</dbReference>
<gene>
    <name evidence="2" type="ORF">SETTUDRAFT_20812</name>
</gene>
<dbReference type="RefSeq" id="XP_008026935.1">
    <property type="nucleotide sequence ID" value="XM_008028744.1"/>
</dbReference>
<sequence>MSFSGQVSHTQVEREGVQPAQDSAFSEADTKARGRVDSVGDDTITSTTNDKANSKPIAKPTSKQPGTSIRPVVKAEVPLVFTRRITPPQQCAQQAHSSSGPPHPSPLSARLPDPIQPPANKSSPGPHSSASKALPGKEEEETYEKLGSSALLEGSVPDFTPTGHQWRDSCRGVDSEAVRRYFSSRYRRRVYGSVREQ</sequence>
<organism evidence="2 3">
    <name type="scientific">Exserohilum turcicum (strain 28A)</name>
    <name type="common">Northern leaf blight fungus</name>
    <name type="synonym">Setosphaeria turcica</name>
    <dbReference type="NCBI Taxonomy" id="671987"/>
    <lineage>
        <taxon>Eukaryota</taxon>
        <taxon>Fungi</taxon>
        <taxon>Dikarya</taxon>
        <taxon>Ascomycota</taxon>
        <taxon>Pezizomycotina</taxon>
        <taxon>Dothideomycetes</taxon>
        <taxon>Pleosporomycetidae</taxon>
        <taxon>Pleosporales</taxon>
        <taxon>Pleosporineae</taxon>
        <taxon>Pleosporaceae</taxon>
        <taxon>Exserohilum</taxon>
    </lineage>
</organism>
<feature type="compositionally biased region" description="Basic and acidic residues" evidence="1">
    <location>
        <begin position="28"/>
        <end position="38"/>
    </location>
</feature>
<reference evidence="2 3" key="2">
    <citation type="journal article" date="2013" name="PLoS Genet.">
        <title>Comparative genome structure, secondary metabolite, and effector coding capacity across Cochliobolus pathogens.</title>
        <authorList>
            <person name="Condon B.J."/>
            <person name="Leng Y."/>
            <person name="Wu D."/>
            <person name="Bushley K.E."/>
            <person name="Ohm R.A."/>
            <person name="Otillar R."/>
            <person name="Martin J."/>
            <person name="Schackwitz W."/>
            <person name="Grimwood J."/>
            <person name="MohdZainudin N."/>
            <person name="Xue C."/>
            <person name="Wang R."/>
            <person name="Manning V.A."/>
            <person name="Dhillon B."/>
            <person name="Tu Z.J."/>
            <person name="Steffenson B.J."/>
            <person name="Salamov A."/>
            <person name="Sun H."/>
            <person name="Lowry S."/>
            <person name="LaButti K."/>
            <person name="Han J."/>
            <person name="Copeland A."/>
            <person name="Lindquist E."/>
            <person name="Barry K."/>
            <person name="Schmutz J."/>
            <person name="Baker S.E."/>
            <person name="Ciuffetti L.M."/>
            <person name="Grigoriev I.V."/>
            <person name="Zhong S."/>
            <person name="Turgeon B.G."/>
        </authorList>
    </citation>
    <scope>NUCLEOTIDE SEQUENCE [LARGE SCALE GENOMIC DNA]</scope>
    <source>
        <strain evidence="3">28A</strain>
    </source>
</reference>
<feature type="compositionally biased region" description="Polar residues" evidence="1">
    <location>
        <begin position="1"/>
        <end position="10"/>
    </location>
</feature>
<dbReference type="HOGENOM" id="CLU_1384931_0_0_1"/>
<dbReference type="AlphaFoldDB" id="R0K6X8"/>
<accession>R0K6X8</accession>
<dbReference type="OrthoDB" id="3692092at2759"/>
<proteinExistence type="predicted"/>
<reference evidence="2 3" key="1">
    <citation type="journal article" date="2012" name="PLoS Pathog.">
        <title>Diverse lifestyles and strategies of plant pathogenesis encoded in the genomes of eighteen Dothideomycetes fungi.</title>
        <authorList>
            <person name="Ohm R.A."/>
            <person name="Feau N."/>
            <person name="Henrissat B."/>
            <person name="Schoch C.L."/>
            <person name="Horwitz B.A."/>
            <person name="Barry K.W."/>
            <person name="Condon B.J."/>
            <person name="Copeland A.C."/>
            <person name="Dhillon B."/>
            <person name="Glaser F."/>
            <person name="Hesse C.N."/>
            <person name="Kosti I."/>
            <person name="LaButti K."/>
            <person name="Lindquist E.A."/>
            <person name="Lucas S."/>
            <person name="Salamov A.A."/>
            <person name="Bradshaw R.E."/>
            <person name="Ciuffetti L."/>
            <person name="Hamelin R.C."/>
            <person name="Kema G.H.J."/>
            <person name="Lawrence C."/>
            <person name="Scott J.A."/>
            <person name="Spatafora J.W."/>
            <person name="Turgeon B.G."/>
            <person name="de Wit P.J.G.M."/>
            <person name="Zhong S."/>
            <person name="Goodwin S.B."/>
            <person name="Grigoriev I.V."/>
        </authorList>
    </citation>
    <scope>NUCLEOTIDE SEQUENCE [LARGE SCALE GENOMIC DNA]</scope>
    <source>
        <strain evidence="3">28A</strain>
    </source>
</reference>
<dbReference type="GeneID" id="19402362"/>
<feature type="region of interest" description="Disordered" evidence="1">
    <location>
        <begin position="1"/>
        <end position="172"/>
    </location>
</feature>
<keyword evidence="3" id="KW-1185">Reference proteome</keyword>
<evidence type="ECO:0000313" key="2">
    <source>
        <dbReference type="EMBL" id="EOA85299.1"/>
    </source>
</evidence>
<feature type="compositionally biased region" description="Polar residues" evidence="1">
    <location>
        <begin position="119"/>
        <end position="131"/>
    </location>
</feature>
<evidence type="ECO:0000256" key="1">
    <source>
        <dbReference type="SAM" id="MobiDB-lite"/>
    </source>
</evidence>
<evidence type="ECO:0000313" key="3">
    <source>
        <dbReference type="Proteomes" id="UP000016935"/>
    </source>
</evidence>
<name>R0K6X8_EXST2</name>
<protein>
    <submittedName>
        <fullName evidence="2">Uncharacterized protein</fullName>
    </submittedName>
</protein>
<dbReference type="Proteomes" id="UP000016935">
    <property type="component" value="Unassembled WGS sequence"/>
</dbReference>